<feature type="transmembrane region" description="Helical" evidence="5">
    <location>
        <begin position="12"/>
        <end position="34"/>
    </location>
</feature>
<evidence type="ECO:0000313" key="7">
    <source>
        <dbReference type="EMBL" id="QBY44851.1"/>
    </source>
</evidence>
<dbReference type="InterPro" id="IPR012340">
    <property type="entry name" value="NA-bd_OB-fold"/>
</dbReference>
<proteinExistence type="predicted"/>
<reference evidence="8" key="2">
    <citation type="submission" date="2023-04" db="EMBL/GenBank/DDBJ databases">
        <title>Genome dynamics across the evolutionary transition to endosymbiosis.</title>
        <authorList>
            <person name="Siozios S."/>
            <person name="Nadal-Jimenez P."/>
            <person name="Azagi T."/>
            <person name="Sprong H."/>
            <person name="Frost C.L."/>
            <person name="Parratt S.R."/>
            <person name="Taylor G."/>
            <person name="Brettell L."/>
            <person name="Lew K.C."/>
            <person name="Croft L."/>
            <person name="King K.C."/>
            <person name="Brockhurst M.A."/>
            <person name="Hypsa V."/>
            <person name="Novakova E."/>
            <person name="Darby A.C."/>
            <person name="Hurst G.D.D."/>
        </authorList>
    </citation>
    <scope>NUCLEOTIDE SEQUENCE</scope>
    <source>
        <strain evidence="8">AIh</strain>
        <strain evidence="10">ANv_CAN</strain>
        <strain evidence="9">APv</strain>
    </source>
</reference>
<dbReference type="Proteomes" id="UP001177597">
    <property type="component" value="Chromosome"/>
</dbReference>
<name>A0A4P7KXK6_9GAMM</name>
<evidence type="ECO:0000313" key="12">
    <source>
        <dbReference type="Proteomes" id="UP001177592"/>
    </source>
</evidence>
<dbReference type="Proteomes" id="UP000295134">
    <property type="component" value="Chromosome"/>
</dbReference>
<evidence type="ECO:0000313" key="8">
    <source>
        <dbReference type="EMBL" id="WGL94555.1"/>
    </source>
</evidence>
<dbReference type="PANTHER" id="PTHR33507">
    <property type="entry name" value="INNER MEMBRANE PROTEIN YBBJ"/>
    <property type="match status" value="1"/>
</dbReference>
<keyword evidence="12" id="KW-1185">Reference proteome</keyword>
<accession>A0A4P7KXK6</accession>
<dbReference type="InterPro" id="IPR052165">
    <property type="entry name" value="Membrane_assoc_protease"/>
</dbReference>
<dbReference type="AlphaFoldDB" id="A0A4P7KXK6"/>
<dbReference type="EMBL" id="CP123504">
    <property type="protein sequence ID" value="WGM00962.1"/>
    <property type="molecule type" value="Genomic_DNA"/>
</dbReference>
<dbReference type="Pfam" id="PF01957">
    <property type="entry name" value="NfeD"/>
    <property type="match status" value="1"/>
</dbReference>
<keyword evidence="3 5" id="KW-1133">Transmembrane helix</keyword>
<evidence type="ECO:0000256" key="3">
    <source>
        <dbReference type="ARBA" id="ARBA00022989"/>
    </source>
</evidence>
<dbReference type="EMBL" id="CP038613">
    <property type="protein sequence ID" value="QBY44851.1"/>
    <property type="molecule type" value="Genomic_DNA"/>
</dbReference>
<evidence type="ECO:0000256" key="5">
    <source>
        <dbReference type="SAM" id="Phobius"/>
    </source>
</evidence>
<dbReference type="SUPFAM" id="SSF141322">
    <property type="entry name" value="NfeD domain-like"/>
    <property type="match status" value="1"/>
</dbReference>
<dbReference type="RefSeq" id="WP_026821504.1">
    <property type="nucleotide sequence ID" value="NZ_CP038613.1"/>
</dbReference>
<evidence type="ECO:0000313" key="9">
    <source>
        <dbReference type="EMBL" id="WGM00962.1"/>
    </source>
</evidence>
<gene>
    <name evidence="7" type="primary">ybbJ</name>
    <name evidence="7" type="ORF">ArsFIN_34380</name>
    <name evidence="8" type="ORF">QE207_12650</name>
    <name evidence="9" type="ORF">QE210_14085</name>
    <name evidence="10" type="ORF">QE258_16305</name>
</gene>
<feature type="transmembrane region" description="Helical" evidence="5">
    <location>
        <begin position="54"/>
        <end position="72"/>
    </location>
</feature>
<evidence type="ECO:0000313" key="10">
    <source>
        <dbReference type="EMBL" id="WGM05102.1"/>
    </source>
</evidence>
<dbReference type="GO" id="GO:0005886">
    <property type="term" value="C:plasma membrane"/>
    <property type="evidence" value="ECO:0007669"/>
    <property type="project" value="TreeGrafter"/>
</dbReference>
<keyword evidence="2 5" id="KW-0812">Transmembrane</keyword>
<evidence type="ECO:0000313" key="11">
    <source>
        <dbReference type="Proteomes" id="UP000295134"/>
    </source>
</evidence>
<dbReference type="EMBL" id="CP123523">
    <property type="protein sequence ID" value="WGM05102.1"/>
    <property type="molecule type" value="Genomic_DNA"/>
</dbReference>
<dbReference type="KEGG" id="ans:ArsFIN_34380"/>
<evidence type="ECO:0000256" key="1">
    <source>
        <dbReference type="ARBA" id="ARBA00004141"/>
    </source>
</evidence>
<reference evidence="7 11" key="1">
    <citation type="submission" date="2019-03" db="EMBL/GenBank/DDBJ databases">
        <title>Long-read sequencing reveals hyperdense prophage content in a complex bacterial symbiont genome.</title>
        <authorList>
            <person name="Frost C.L."/>
            <person name="Siozios S."/>
            <person name="Nadal-Jimenez P."/>
            <person name="Brockhurst M.A."/>
            <person name="King K.C."/>
            <person name="Darby A.C."/>
            <person name="Hurst G.D.D."/>
        </authorList>
    </citation>
    <scope>NUCLEOTIDE SEQUENCE [LARGE SCALE GENOMIC DNA]</scope>
    <source>
        <strain evidence="7 11">FIN</strain>
    </source>
</reference>
<dbReference type="GeneID" id="96878360"/>
<evidence type="ECO:0000259" key="6">
    <source>
        <dbReference type="Pfam" id="PF01957"/>
    </source>
</evidence>
<sequence length="160" mass="18148">MLEQIMAQPAWFWLCLGGLLLIAELIGVGGYLLWSGVAAVIMAFMTWLIPEMSWDWQGLFFAIMIILSVLGWRKWLSIRNKTLPDEPNQKQHQLIGTKARLISDTNNGYSRIRLADGSWRVFCSEQLSANTEVEVIDVDGITLKVKPVCSNQHDDQPDDQ</sequence>
<dbReference type="Gene3D" id="2.40.50.140">
    <property type="entry name" value="Nucleic acid-binding proteins"/>
    <property type="match status" value="1"/>
</dbReference>
<dbReference type="EMBL" id="CP123498">
    <property type="protein sequence ID" value="WGL94555.1"/>
    <property type="molecule type" value="Genomic_DNA"/>
</dbReference>
<comment type="subcellular location">
    <subcellularLocation>
        <location evidence="1">Membrane</location>
        <topology evidence="1">Multi-pass membrane protein</topology>
    </subcellularLocation>
</comment>
<evidence type="ECO:0000256" key="4">
    <source>
        <dbReference type="ARBA" id="ARBA00023136"/>
    </source>
</evidence>
<dbReference type="Proteomes" id="UP001177595">
    <property type="component" value="Chromosome"/>
</dbReference>
<dbReference type="InterPro" id="IPR002810">
    <property type="entry name" value="NfeD-like_C"/>
</dbReference>
<dbReference type="PANTHER" id="PTHR33507:SF3">
    <property type="entry name" value="INNER MEMBRANE PROTEIN YBBJ"/>
    <property type="match status" value="1"/>
</dbReference>
<protein>
    <submittedName>
        <fullName evidence="7">Inner membrane protein YbbJ</fullName>
    </submittedName>
    <submittedName>
        <fullName evidence="8">NfeD family protein</fullName>
    </submittedName>
</protein>
<organism evidence="7 11">
    <name type="scientific">Arsenophonus nasoniae</name>
    <name type="common">son-killer infecting Nasonia vitripennis</name>
    <dbReference type="NCBI Taxonomy" id="638"/>
    <lineage>
        <taxon>Bacteria</taxon>
        <taxon>Pseudomonadati</taxon>
        <taxon>Pseudomonadota</taxon>
        <taxon>Gammaproteobacteria</taxon>
        <taxon>Enterobacterales</taxon>
        <taxon>Morganellaceae</taxon>
        <taxon>Arsenophonus</taxon>
    </lineage>
</organism>
<evidence type="ECO:0000256" key="2">
    <source>
        <dbReference type="ARBA" id="ARBA00022692"/>
    </source>
</evidence>
<feature type="domain" description="NfeD-like C-terminal" evidence="6">
    <location>
        <begin position="92"/>
        <end position="147"/>
    </location>
</feature>
<keyword evidence="4 5" id="KW-0472">Membrane</keyword>
<dbReference type="Proteomes" id="UP001177592">
    <property type="component" value="Chromosome"/>
</dbReference>